<evidence type="ECO:0000313" key="2">
    <source>
        <dbReference type="Proteomes" id="UP001054837"/>
    </source>
</evidence>
<accession>A0AAV4T8F1</accession>
<protein>
    <submittedName>
        <fullName evidence="1">Uncharacterized protein</fullName>
    </submittedName>
</protein>
<evidence type="ECO:0000313" key="1">
    <source>
        <dbReference type="EMBL" id="GIY40233.1"/>
    </source>
</evidence>
<dbReference type="AlphaFoldDB" id="A0AAV4T8F1"/>
<proteinExistence type="predicted"/>
<name>A0AAV4T8F1_9ARAC</name>
<gene>
    <name evidence="1" type="ORF">CDAR_495741</name>
</gene>
<comment type="caution">
    <text evidence="1">The sequence shown here is derived from an EMBL/GenBank/DDBJ whole genome shotgun (WGS) entry which is preliminary data.</text>
</comment>
<keyword evidence="2" id="KW-1185">Reference proteome</keyword>
<dbReference type="Proteomes" id="UP001054837">
    <property type="component" value="Unassembled WGS sequence"/>
</dbReference>
<reference evidence="1 2" key="1">
    <citation type="submission" date="2021-06" db="EMBL/GenBank/DDBJ databases">
        <title>Caerostris darwini draft genome.</title>
        <authorList>
            <person name="Kono N."/>
            <person name="Arakawa K."/>
        </authorList>
    </citation>
    <scope>NUCLEOTIDE SEQUENCE [LARGE SCALE GENOMIC DNA]</scope>
</reference>
<organism evidence="1 2">
    <name type="scientific">Caerostris darwini</name>
    <dbReference type="NCBI Taxonomy" id="1538125"/>
    <lineage>
        <taxon>Eukaryota</taxon>
        <taxon>Metazoa</taxon>
        <taxon>Ecdysozoa</taxon>
        <taxon>Arthropoda</taxon>
        <taxon>Chelicerata</taxon>
        <taxon>Arachnida</taxon>
        <taxon>Araneae</taxon>
        <taxon>Araneomorphae</taxon>
        <taxon>Entelegynae</taxon>
        <taxon>Araneoidea</taxon>
        <taxon>Araneidae</taxon>
        <taxon>Caerostris</taxon>
    </lineage>
</organism>
<dbReference type="EMBL" id="BPLQ01008898">
    <property type="protein sequence ID" value="GIY40233.1"/>
    <property type="molecule type" value="Genomic_DNA"/>
</dbReference>
<sequence length="118" mass="13228">MLRGHCRDKSLSNGFIIRKSEYCQLDERLVTCIGFPINKISIISNGIITCCGINYPDSVQRALSNSFHPVINSLLNERIRLREDSACLQIGNGWQQNGSKLISKHSNKPLDGVELLKD</sequence>